<dbReference type="AlphaFoldDB" id="A0A1J9PX63"/>
<evidence type="ECO:0000313" key="3">
    <source>
        <dbReference type="Proteomes" id="UP000242791"/>
    </source>
</evidence>
<protein>
    <submittedName>
        <fullName evidence="2">Uncharacterized protein</fullName>
    </submittedName>
</protein>
<dbReference type="VEuPathDB" id="FungiDB:ACJ73_08166"/>
<sequence>MDPLAYKYIIRWLWQQKCATWPQRHNGTHWPIIKPPEQVYVSELMAEECTRPSPPEHSSPDVGIRKTISAQHVPAEVIQVVNIPKRSESIDSIFFGDRERARPIRIKRKPVGSSSSKTPAINDSSLTATPCQSNDHDKYITNIQRPILNPYQQLNNTDNFSDHQVDRTAKRGLISPTSPQTAARGQQPGNKRRARYFEAEAGKVHIGTGDLKPRQLSLKSKPLPKPPPASASTVVKLKHWTRGELDITPILR</sequence>
<dbReference type="Proteomes" id="UP000242791">
    <property type="component" value="Unassembled WGS sequence"/>
</dbReference>
<proteinExistence type="predicted"/>
<reference evidence="2 3" key="1">
    <citation type="submission" date="2015-08" db="EMBL/GenBank/DDBJ databases">
        <title>Emmonsia species relationships and genome sequence.</title>
        <authorList>
            <person name="Cuomo C.A."/>
            <person name="Schwartz I.S."/>
            <person name="Kenyon C."/>
            <person name="De Hoog G.S."/>
            <person name="Govender N.P."/>
            <person name="Botha A."/>
            <person name="Moreno L."/>
            <person name="De Vries M."/>
            <person name="Munoz J.F."/>
            <person name="Stielow J.B."/>
        </authorList>
    </citation>
    <scope>NUCLEOTIDE SEQUENCE [LARGE SCALE GENOMIC DNA]</scope>
    <source>
        <strain evidence="2 3">EI222</strain>
    </source>
</reference>
<name>A0A1J9PX63_9EURO</name>
<evidence type="ECO:0000256" key="1">
    <source>
        <dbReference type="SAM" id="MobiDB-lite"/>
    </source>
</evidence>
<gene>
    <name evidence="2" type="ORF">ACJ73_08166</name>
</gene>
<feature type="compositionally biased region" description="Polar residues" evidence="1">
    <location>
        <begin position="112"/>
        <end position="133"/>
    </location>
</feature>
<dbReference type="EMBL" id="LGTZ01001844">
    <property type="protein sequence ID" value="OJD20498.1"/>
    <property type="molecule type" value="Genomic_DNA"/>
</dbReference>
<feature type="region of interest" description="Disordered" evidence="1">
    <location>
        <begin position="109"/>
        <end position="134"/>
    </location>
</feature>
<keyword evidence="3" id="KW-1185">Reference proteome</keyword>
<feature type="region of interest" description="Disordered" evidence="1">
    <location>
        <begin position="207"/>
        <end position="232"/>
    </location>
</feature>
<organism evidence="2 3">
    <name type="scientific">Blastomyces percursus</name>
    <dbReference type="NCBI Taxonomy" id="1658174"/>
    <lineage>
        <taxon>Eukaryota</taxon>
        <taxon>Fungi</taxon>
        <taxon>Dikarya</taxon>
        <taxon>Ascomycota</taxon>
        <taxon>Pezizomycotina</taxon>
        <taxon>Eurotiomycetes</taxon>
        <taxon>Eurotiomycetidae</taxon>
        <taxon>Onygenales</taxon>
        <taxon>Ajellomycetaceae</taxon>
        <taxon>Blastomyces</taxon>
    </lineage>
</organism>
<dbReference type="OrthoDB" id="4225064at2759"/>
<comment type="caution">
    <text evidence="2">The sequence shown here is derived from an EMBL/GenBank/DDBJ whole genome shotgun (WGS) entry which is preliminary data.</text>
</comment>
<evidence type="ECO:0000313" key="2">
    <source>
        <dbReference type="EMBL" id="OJD20498.1"/>
    </source>
</evidence>
<accession>A0A1J9PX63</accession>